<reference evidence="2 3" key="1">
    <citation type="journal article" date="2019" name="Commun. Biol.">
        <title>The bagworm genome reveals a unique fibroin gene that provides high tensile strength.</title>
        <authorList>
            <person name="Kono N."/>
            <person name="Nakamura H."/>
            <person name="Ohtoshi R."/>
            <person name="Tomita M."/>
            <person name="Numata K."/>
            <person name="Arakawa K."/>
        </authorList>
    </citation>
    <scope>NUCLEOTIDE SEQUENCE [LARGE SCALE GENOMIC DNA]</scope>
</reference>
<name>A0A4C1V048_EUMVA</name>
<keyword evidence="3" id="KW-1185">Reference proteome</keyword>
<evidence type="ECO:0000313" key="2">
    <source>
        <dbReference type="EMBL" id="GBP31870.1"/>
    </source>
</evidence>
<evidence type="ECO:0000313" key="3">
    <source>
        <dbReference type="Proteomes" id="UP000299102"/>
    </source>
</evidence>
<feature type="compositionally biased region" description="Polar residues" evidence="1">
    <location>
        <begin position="101"/>
        <end position="112"/>
    </location>
</feature>
<organism evidence="2 3">
    <name type="scientific">Eumeta variegata</name>
    <name type="common">Bagworm moth</name>
    <name type="synonym">Eumeta japonica</name>
    <dbReference type="NCBI Taxonomy" id="151549"/>
    <lineage>
        <taxon>Eukaryota</taxon>
        <taxon>Metazoa</taxon>
        <taxon>Ecdysozoa</taxon>
        <taxon>Arthropoda</taxon>
        <taxon>Hexapoda</taxon>
        <taxon>Insecta</taxon>
        <taxon>Pterygota</taxon>
        <taxon>Neoptera</taxon>
        <taxon>Endopterygota</taxon>
        <taxon>Lepidoptera</taxon>
        <taxon>Glossata</taxon>
        <taxon>Ditrysia</taxon>
        <taxon>Tineoidea</taxon>
        <taxon>Psychidae</taxon>
        <taxon>Oiketicinae</taxon>
        <taxon>Eumeta</taxon>
    </lineage>
</organism>
<sequence length="148" mass="16310">MGSGMLPPIAESKLEARLELESEIEAEIEIETDIKCSDWDKIECGTKISINSGTEIKIKSGNEVKTESEIAIEIGNQNQIKTGIRIGKPNTDRRFIEDLSGSRSAKPNSGTGYDSRPPQESPCFSIASRYFSPISGRRRRPLIASSHK</sequence>
<dbReference type="EMBL" id="BGZK01000252">
    <property type="protein sequence ID" value="GBP31870.1"/>
    <property type="molecule type" value="Genomic_DNA"/>
</dbReference>
<dbReference type="AlphaFoldDB" id="A0A4C1V048"/>
<evidence type="ECO:0000256" key="1">
    <source>
        <dbReference type="SAM" id="MobiDB-lite"/>
    </source>
</evidence>
<gene>
    <name evidence="2" type="ORF">EVAR_16645_1</name>
</gene>
<protein>
    <submittedName>
        <fullName evidence="2">Uncharacterized protein</fullName>
    </submittedName>
</protein>
<proteinExistence type="predicted"/>
<dbReference type="Proteomes" id="UP000299102">
    <property type="component" value="Unassembled WGS sequence"/>
</dbReference>
<accession>A0A4C1V048</accession>
<feature type="region of interest" description="Disordered" evidence="1">
    <location>
        <begin position="97"/>
        <end position="124"/>
    </location>
</feature>
<comment type="caution">
    <text evidence="2">The sequence shown here is derived from an EMBL/GenBank/DDBJ whole genome shotgun (WGS) entry which is preliminary data.</text>
</comment>